<evidence type="ECO:0000256" key="1">
    <source>
        <dbReference type="SAM" id="MobiDB-lite"/>
    </source>
</evidence>
<dbReference type="SUPFAM" id="SSF53795">
    <property type="entry name" value="PEP carboxykinase-like"/>
    <property type="match status" value="1"/>
</dbReference>
<dbReference type="AlphaFoldDB" id="A0A6J4J7Q0"/>
<protein>
    <recommendedName>
        <fullName evidence="3">HPr kinase/phosphorylase C-terminal domain-containing protein</fullName>
    </recommendedName>
</protein>
<evidence type="ECO:0008006" key="3">
    <source>
        <dbReference type="Google" id="ProtNLM"/>
    </source>
</evidence>
<sequence length="301" mass="31973">MSLEAEGRDRSASVSTLLGGLRHSHQPPRASIRYESEPPPLPLRPPDRVYDDLRIWDGGDELFLQYASDVRARVSDDQACIGGGSDHLDVAFARLFHPTVTHLLAGHGRFVLHAAVAVRRSHGVLMLGHTGSGKSTLGLAAVHAGWRLLGDDLAVVRLAPGGAEVSGIARRTALPGDLGTEALIGCRPLPGDHRNRWELPADRLGGGWHPLAAVILSAHSGSAAGQLRREEAHGVLEMALASFTSVVNPPHLRRFLPCAAALARLPGWRLLLGADPRTRLAGAGELLERVAAATVPTSVRS</sequence>
<dbReference type="Gene3D" id="3.40.50.300">
    <property type="entry name" value="P-loop containing nucleotide triphosphate hydrolases"/>
    <property type="match status" value="1"/>
</dbReference>
<evidence type="ECO:0000313" key="2">
    <source>
        <dbReference type="EMBL" id="CAA9271276.1"/>
    </source>
</evidence>
<proteinExistence type="predicted"/>
<reference evidence="2" key="1">
    <citation type="submission" date="2020-02" db="EMBL/GenBank/DDBJ databases">
        <authorList>
            <person name="Meier V. D."/>
        </authorList>
    </citation>
    <scope>NUCLEOTIDE SEQUENCE</scope>
    <source>
        <strain evidence="2">AVDCRST_MAG76</strain>
    </source>
</reference>
<gene>
    <name evidence="2" type="ORF">AVDCRST_MAG76-3388</name>
</gene>
<name>A0A6J4J7Q0_9ACTN</name>
<feature type="compositionally biased region" description="Basic and acidic residues" evidence="1">
    <location>
        <begin position="1"/>
        <end position="11"/>
    </location>
</feature>
<accession>A0A6J4J7Q0</accession>
<dbReference type="InterPro" id="IPR027417">
    <property type="entry name" value="P-loop_NTPase"/>
</dbReference>
<organism evidence="2">
    <name type="scientific">uncultured Acidimicrobiales bacterium</name>
    <dbReference type="NCBI Taxonomy" id="310071"/>
    <lineage>
        <taxon>Bacteria</taxon>
        <taxon>Bacillati</taxon>
        <taxon>Actinomycetota</taxon>
        <taxon>Acidimicrobiia</taxon>
        <taxon>Acidimicrobiales</taxon>
        <taxon>environmental samples</taxon>
    </lineage>
</organism>
<dbReference type="EMBL" id="CADCSZ010000202">
    <property type="protein sequence ID" value="CAA9271276.1"/>
    <property type="molecule type" value="Genomic_DNA"/>
</dbReference>
<feature type="region of interest" description="Disordered" evidence="1">
    <location>
        <begin position="1"/>
        <end position="43"/>
    </location>
</feature>